<comment type="caution">
    <text evidence="2">The sequence shown here is derived from an EMBL/GenBank/DDBJ whole genome shotgun (WGS) entry which is preliminary data.</text>
</comment>
<evidence type="ECO:0008006" key="5">
    <source>
        <dbReference type="Google" id="ProtNLM"/>
    </source>
</evidence>
<dbReference type="Proteomes" id="UP000677228">
    <property type="component" value="Unassembled WGS sequence"/>
</dbReference>
<protein>
    <recommendedName>
        <fullName evidence="5">Galactose oxidase</fullName>
    </recommendedName>
</protein>
<reference evidence="2" key="1">
    <citation type="submission" date="2021-02" db="EMBL/GenBank/DDBJ databases">
        <authorList>
            <person name="Nowell W R."/>
        </authorList>
    </citation>
    <scope>NUCLEOTIDE SEQUENCE</scope>
</reference>
<dbReference type="InterPro" id="IPR015915">
    <property type="entry name" value="Kelch-typ_b-propeller"/>
</dbReference>
<keyword evidence="1" id="KW-0880">Kelch repeat</keyword>
<evidence type="ECO:0000313" key="2">
    <source>
        <dbReference type="EMBL" id="CAF0937110.1"/>
    </source>
</evidence>
<dbReference type="EMBL" id="CAJOBA010004424">
    <property type="protein sequence ID" value="CAF3712622.1"/>
    <property type="molecule type" value="Genomic_DNA"/>
</dbReference>
<dbReference type="Pfam" id="PF01344">
    <property type="entry name" value="Kelch_1"/>
    <property type="match status" value="1"/>
</dbReference>
<dbReference type="EMBL" id="CAJNOK010004419">
    <property type="protein sequence ID" value="CAF0937110.1"/>
    <property type="molecule type" value="Genomic_DNA"/>
</dbReference>
<dbReference type="SMART" id="SM00612">
    <property type="entry name" value="Kelch"/>
    <property type="match status" value="1"/>
</dbReference>
<dbReference type="Gene3D" id="2.130.10.80">
    <property type="entry name" value="Galactose oxidase/kelch, beta-propeller"/>
    <property type="match status" value="1"/>
</dbReference>
<dbReference type="InterPro" id="IPR037293">
    <property type="entry name" value="Gal_Oxidase_central_sf"/>
</dbReference>
<dbReference type="InterPro" id="IPR006652">
    <property type="entry name" value="Kelch_1"/>
</dbReference>
<dbReference type="SUPFAM" id="SSF117281">
    <property type="entry name" value="Kelch motif"/>
    <property type="match status" value="1"/>
</dbReference>
<name>A0A8S2DD59_9BILA</name>
<gene>
    <name evidence="2" type="ORF">OVA965_LOCUS11438</name>
    <name evidence="3" type="ORF">TMI583_LOCUS11440</name>
</gene>
<organism evidence="2 4">
    <name type="scientific">Didymodactylos carnosus</name>
    <dbReference type="NCBI Taxonomy" id="1234261"/>
    <lineage>
        <taxon>Eukaryota</taxon>
        <taxon>Metazoa</taxon>
        <taxon>Spiralia</taxon>
        <taxon>Gnathifera</taxon>
        <taxon>Rotifera</taxon>
        <taxon>Eurotatoria</taxon>
        <taxon>Bdelloidea</taxon>
        <taxon>Philodinida</taxon>
        <taxon>Philodinidae</taxon>
        <taxon>Didymodactylos</taxon>
    </lineage>
</organism>
<proteinExistence type="predicted"/>
<evidence type="ECO:0000256" key="1">
    <source>
        <dbReference type="ARBA" id="ARBA00022441"/>
    </source>
</evidence>
<evidence type="ECO:0000313" key="4">
    <source>
        <dbReference type="Proteomes" id="UP000677228"/>
    </source>
</evidence>
<dbReference type="AlphaFoldDB" id="A0A8S2DD59"/>
<accession>A0A8S2DD59</accession>
<evidence type="ECO:0000313" key="3">
    <source>
        <dbReference type="EMBL" id="CAF3712622.1"/>
    </source>
</evidence>
<sequence>MATTRAQHTATLFNSGKVIVAGGRVTGYDLVGSSEIYDPLTSQWSPTASMITPRYLYAATLLNTGDVLAAGGQTASGVTANCEIYYP</sequence>
<dbReference type="Proteomes" id="UP000682733">
    <property type="component" value="Unassembled WGS sequence"/>
</dbReference>